<organism evidence="3 4">
    <name type="scientific">Amnibacterium soli</name>
    <dbReference type="NCBI Taxonomy" id="1282736"/>
    <lineage>
        <taxon>Bacteria</taxon>
        <taxon>Bacillati</taxon>
        <taxon>Actinomycetota</taxon>
        <taxon>Actinomycetes</taxon>
        <taxon>Micrococcales</taxon>
        <taxon>Microbacteriaceae</taxon>
        <taxon>Amnibacterium</taxon>
    </lineage>
</organism>
<gene>
    <name evidence="3" type="ORF">GCM10025783_12000</name>
</gene>
<evidence type="ECO:0000256" key="1">
    <source>
        <dbReference type="SAM" id="MobiDB-lite"/>
    </source>
</evidence>
<feature type="compositionally biased region" description="Low complexity" evidence="1">
    <location>
        <begin position="361"/>
        <end position="382"/>
    </location>
</feature>
<proteinExistence type="predicted"/>
<keyword evidence="3" id="KW-0808">Transferase</keyword>
<dbReference type="SUPFAM" id="SSF52374">
    <property type="entry name" value="Nucleotidylyl transferase"/>
    <property type="match status" value="1"/>
</dbReference>
<dbReference type="InterPro" id="IPR014729">
    <property type="entry name" value="Rossmann-like_a/b/a_fold"/>
</dbReference>
<dbReference type="InterPro" id="IPR038727">
    <property type="entry name" value="NadR/Ttd14_AAA_dom"/>
</dbReference>
<dbReference type="Proteomes" id="UP001500121">
    <property type="component" value="Unassembled WGS sequence"/>
</dbReference>
<name>A0ABP8YZU2_9MICO</name>
<comment type="caution">
    <text evidence="3">The sequence shown here is derived from an EMBL/GenBank/DDBJ whole genome shotgun (WGS) entry which is preliminary data.</text>
</comment>
<protein>
    <submittedName>
        <fullName evidence="3">Nicotinamide-nucleotide adenylyltransferase</fullName>
    </submittedName>
</protein>
<accession>A0ABP8YZU2</accession>
<dbReference type="SUPFAM" id="SSF52540">
    <property type="entry name" value="P-loop containing nucleoside triphosphate hydrolases"/>
    <property type="match status" value="1"/>
</dbReference>
<dbReference type="Gene3D" id="3.40.50.620">
    <property type="entry name" value="HUPs"/>
    <property type="match status" value="1"/>
</dbReference>
<dbReference type="NCBIfam" id="TIGR00125">
    <property type="entry name" value="cyt_tran_rel"/>
    <property type="match status" value="1"/>
</dbReference>
<dbReference type="PANTHER" id="PTHR37512:SF1">
    <property type="entry name" value="NADR_TTD14 AAA DOMAIN-CONTAINING PROTEIN"/>
    <property type="match status" value="1"/>
</dbReference>
<dbReference type="InterPro" id="IPR027417">
    <property type="entry name" value="P-loop_NTPase"/>
</dbReference>
<evidence type="ECO:0000313" key="4">
    <source>
        <dbReference type="Proteomes" id="UP001500121"/>
    </source>
</evidence>
<dbReference type="EMBL" id="BAABLP010000002">
    <property type="protein sequence ID" value="GAA4742284.1"/>
    <property type="molecule type" value="Genomic_DNA"/>
</dbReference>
<evidence type="ECO:0000259" key="2">
    <source>
        <dbReference type="Pfam" id="PF13521"/>
    </source>
</evidence>
<reference evidence="4" key="1">
    <citation type="journal article" date="2019" name="Int. J. Syst. Evol. Microbiol.">
        <title>The Global Catalogue of Microorganisms (GCM) 10K type strain sequencing project: providing services to taxonomists for standard genome sequencing and annotation.</title>
        <authorList>
            <consortium name="The Broad Institute Genomics Platform"/>
            <consortium name="The Broad Institute Genome Sequencing Center for Infectious Disease"/>
            <person name="Wu L."/>
            <person name="Ma J."/>
        </authorList>
    </citation>
    <scope>NUCLEOTIDE SEQUENCE [LARGE SCALE GENOMIC DNA]</scope>
    <source>
        <strain evidence="4">JCM 19015</strain>
    </source>
</reference>
<dbReference type="PANTHER" id="PTHR37512">
    <property type="entry name" value="TRIFUNCTIONAL NAD BIOSYNTHESIS/REGULATOR PROTEIN NADR"/>
    <property type="match status" value="1"/>
</dbReference>
<keyword evidence="4" id="KW-1185">Reference proteome</keyword>
<evidence type="ECO:0000313" key="3">
    <source>
        <dbReference type="EMBL" id="GAA4742284.1"/>
    </source>
</evidence>
<dbReference type="InterPro" id="IPR004821">
    <property type="entry name" value="Cyt_trans-like"/>
</dbReference>
<dbReference type="InterPro" id="IPR052735">
    <property type="entry name" value="NAD_biosynth-regulator"/>
</dbReference>
<feature type="domain" description="NadR/Ttd14 AAA" evidence="2">
    <location>
        <begin position="157"/>
        <end position="314"/>
    </location>
</feature>
<dbReference type="RefSeq" id="WP_345480122.1">
    <property type="nucleotide sequence ID" value="NZ_BAABLP010000002.1"/>
</dbReference>
<feature type="compositionally biased region" description="Polar residues" evidence="1">
    <location>
        <begin position="392"/>
        <end position="402"/>
    </location>
</feature>
<keyword evidence="3" id="KW-0548">Nucleotidyltransferase</keyword>
<dbReference type="Pfam" id="PF13521">
    <property type="entry name" value="AAA_28"/>
    <property type="match status" value="1"/>
</dbReference>
<feature type="region of interest" description="Disordered" evidence="1">
    <location>
        <begin position="329"/>
        <end position="402"/>
    </location>
</feature>
<sequence length="402" mass="45336">MTTRFRHGLVLGKFYPLHAGHSNLIRTALRQCDEVTVQLLVNSAERIPLETRLAWLQEEHPTARIVAEVDDAEVDFESPTAWDDHMRVIERLLPTPVDAAFTSDEYGADLARRLGAEWVQVDPGRELNPVSGTAVRADPAAYWWALAPTVRASLAQRVVVLGAESTGTTTLSRALAEALGTLWVEEYGREYSEIREGGLAAPWRSDEFDLVVDRQLQLEEQALRRVPKPLLVCDTDLLATALWHERYVGEPAPRILERAAAHRPALYVLTGDEIPFVQDGMRDGEHIRHDMQQRFREVLAAQRVPWVEVRGAWRRGWLRSGPSWRTCCDAGSTLPRDPRPTTVASWGSTSWRWSRPRRPMRGSASGGPARRSGRSRSTTTTRPTRRLRSGYPSKTSSSRSRR</sequence>
<dbReference type="Gene3D" id="3.40.50.300">
    <property type="entry name" value="P-loop containing nucleotide triphosphate hydrolases"/>
    <property type="match status" value="1"/>
</dbReference>
<dbReference type="GO" id="GO:0016779">
    <property type="term" value="F:nucleotidyltransferase activity"/>
    <property type="evidence" value="ECO:0007669"/>
    <property type="project" value="UniProtKB-KW"/>
</dbReference>